<dbReference type="PANTHER" id="PTHR33704">
    <property type="entry name" value="PROTEIN HEAT INTOLERANT 4-RELATED"/>
    <property type="match status" value="1"/>
</dbReference>
<dbReference type="VEuPathDB" id="GiardiaDB:GMRT_11068"/>
<feature type="compositionally biased region" description="Basic residues" evidence="2">
    <location>
        <begin position="414"/>
        <end position="433"/>
    </location>
</feature>
<dbReference type="GO" id="GO:1900034">
    <property type="term" value="P:regulation of cellular response to heat"/>
    <property type="evidence" value="ECO:0007669"/>
    <property type="project" value="InterPro"/>
</dbReference>
<evidence type="ECO:0000313" key="3">
    <source>
        <dbReference type="EMBL" id="TNJ30131.1"/>
    </source>
</evidence>
<keyword evidence="4" id="KW-1185">Reference proteome</keyword>
<dbReference type="PANTHER" id="PTHR33704:SF1">
    <property type="entry name" value="PROTEIN HEAT INTOLERANT 4-RELATED"/>
    <property type="match status" value="1"/>
</dbReference>
<evidence type="ECO:0000313" key="4">
    <source>
        <dbReference type="Proteomes" id="UP000315496"/>
    </source>
</evidence>
<proteinExistence type="predicted"/>
<accession>A0A4Z1TCB9</accession>
<comment type="caution">
    <text evidence="3">The sequence shown here is derived from an EMBL/GenBank/DDBJ whole genome shotgun (WGS) entry which is preliminary data.</text>
</comment>
<dbReference type="EMBL" id="VDLU01000001">
    <property type="protein sequence ID" value="TNJ30131.1"/>
    <property type="molecule type" value="Genomic_DNA"/>
</dbReference>
<feature type="region of interest" description="Disordered" evidence="2">
    <location>
        <begin position="409"/>
        <end position="433"/>
    </location>
</feature>
<dbReference type="AlphaFoldDB" id="A0A4Z1TCB9"/>
<name>A0A4Z1TCB9_GIAMU</name>
<keyword evidence="1" id="KW-0175">Coiled coil</keyword>
<gene>
    <name evidence="3" type="ORF">GMRT_11068</name>
</gene>
<dbReference type="OrthoDB" id="20554at2759"/>
<dbReference type="Proteomes" id="UP000315496">
    <property type="component" value="Chromosome 1"/>
</dbReference>
<evidence type="ECO:0000256" key="1">
    <source>
        <dbReference type="SAM" id="Coils"/>
    </source>
</evidence>
<dbReference type="InterPro" id="IPR039313">
    <property type="entry name" value="HIT4"/>
</dbReference>
<sequence>MSGAYTAAGSYPDASDAPTPSRADYLRVDMSYHERLAHRFWRDVFFTGTELDSYETIFQKPWLFPHLGEDLDKEGVLYRDAAAGRTVYLFGTTEVKSVNGAVVLVPVIFAVSTTLPLPDCVGIKSVQMETQQKELLDDMRMGFRTEVIGTTQAQSQSRTRREVAVKYLVLHRRMGSSLMDALSPELMARYQYANLYVFRPEHAQSDLKEVSEPTIFTVAVTLGQRTVNVGYDSGDDITTSAQRIITNHFKGVSSGSASDVEKVVMQIETAKTAELTRYRQWRTETQKSLDECTDEYRQGLADMKVIKYYPYVDNEVLEYRTNKLVNRFYGDASEVKGGSSPYETKEEFAARIKTMQEREAKREARAREVERKRLERLEKARQERLTNPPKRRLTRSERIRLLEAELEPLQKEKTARKRRTATAKPMKRAMKLV</sequence>
<protein>
    <submittedName>
        <fullName evidence="3">Putative ATP/GTP binding protein</fullName>
    </submittedName>
</protein>
<feature type="coiled-coil region" evidence="1">
    <location>
        <begin position="352"/>
        <end position="380"/>
    </location>
</feature>
<organism evidence="3 4">
    <name type="scientific">Giardia muris</name>
    <dbReference type="NCBI Taxonomy" id="5742"/>
    <lineage>
        <taxon>Eukaryota</taxon>
        <taxon>Metamonada</taxon>
        <taxon>Diplomonadida</taxon>
        <taxon>Hexamitidae</taxon>
        <taxon>Giardiinae</taxon>
        <taxon>Giardia</taxon>
    </lineage>
</organism>
<reference evidence="3 4" key="1">
    <citation type="submission" date="2019-05" db="EMBL/GenBank/DDBJ databases">
        <title>The compact genome of Giardia muris reveals important steps in the evolution of intestinal protozoan parasites.</title>
        <authorList>
            <person name="Xu F."/>
            <person name="Jimenez-Gonzalez A."/>
            <person name="Einarsson E."/>
            <person name="Astvaldsson A."/>
            <person name="Peirasmaki D."/>
            <person name="Eckmann L."/>
            <person name="Andersson J.O."/>
            <person name="Svard S.G."/>
            <person name="Jerlstrom-Hultqvist J."/>
        </authorList>
    </citation>
    <scope>NUCLEOTIDE SEQUENCE [LARGE SCALE GENOMIC DNA]</scope>
    <source>
        <strain evidence="3 4">Roberts-Thomson</strain>
    </source>
</reference>
<evidence type="ECO:0000256" key="2">
    <source>
        <dbReference type="SAM" id="MobiDB-lite"/>
    </source>
</evidence>